<dbReference type="SUPFAM" id="SSF51197">
    <property type="entry name" value="Clavaminate synthase-like"/>
    <property type="match status" value="1"/>
</dbReference>
<sequence length="355" mass="39148">MPEIASTNQTTPSFLGSLAQFESYDLTTAIGTLFPNNTTSATTQCQLSEILGSPEADSLVRDLAILVAHRGVVFFKNQDLSVEKQKELGIKLGKLSWGLHGAYKGGSVGTVGEKTSGLHIHPISEDVPELGKQVSVISSEKGISRTGYMPQARASHGWHSDITFENVPSDYAILRMHTLPPVGGDTLWASGYGAYDRLSPAYQKFLGGLTAFHDGTMFHSYIQEYGGVINEGPRGAPENVGTHLTAVHPVVRTNPVTGLKTLFVNKEFTKRINELTSDESDHLLDYLTRQFSENHDIQVRYRWEKNDVAIWDNRVTVHTATNDYSGKRQGNRIVSLGERPFFDPESKSRREALGI</sequence>
<dbReference type="InterPro" id="IPR042098">
    <property type="entry name" value="TauD-like_sf"/>
</dbReference>
<dbReference type="Gene3D" id="3.60.130.10">
    <property type="entry name" value="Clavaminate synthase-like"/>
    <property type="match status" value="1"/>
</dbReference>
<dbReference type="InterPro" id="IPR003819">
    <property type="entry name" value="TauD/TfdA-like"/>
</dbReference>
<protein>
    <recommendedName>
        <fullName evidence="6">TauD/TfdA-like domain-containing protein</fullName>
    </recommendedName>
</protein>
<keyword evidence="8" id="KW-1185">Reference proteome</keyword>
<organism evidence="7 8">
    <name type="scientific">Leucocoprinus leucothites</name>
    <dbReference type="NCBI Taxonomy" id="201217"/>
    <lineage>
        <taxon>Eukaryota</taxon>
        <taxon>Fungi</taxon>
        <taxon>Dikarya</taxon>
        <taxon>Basidiomycota</taxon>
        <taxon>Agaricomycotina</taxon>
        <taxon>Agaricomycetes</taxon>
        <taxon>Agaricomycetidae</taxon>
        <taxon>Agaricales</taxon>
        <taxon>Agaricineae</taxon>
        <taxon>Agaricaceae</taxon>
        <taxon>Leucocoprinus</taxon>
    </lineage>
</organism>
<dbReference type="GO" id="GO:0005737">
    <property type="term" value="C:cytoplasm"/>
    <property type="evidence" value="ECO:0007669"/>
    <property type="project" value="TreeGrafter"/>
</dbReference>
<feature type="domain" description="TauD/TfdA-like" evidence="6">
    <location>
        <begin position="57"/>
        <end position="331"/>
    </location>
</feature>
<evidence type="ECO:0000256" key="4">
    <source>
        <dbReference type="ARBA" id="ARBA00023002"/>
    </source>
</evidence>
<dbReference type="OrthoDB" id="10257314at2759"/>
<dbReference type="Proteomes" id="UP000559027">
    <property type="component" value="Unassembled WGS sequence"/>
</dbReference>
<dbReference type="PANTHER" id="PTHR30468:SF10">
    <property type="entry name" value="TAUD_TFDA-LIKE DOMAIN-CONTAINING PROTEIN"/>
    <property type="match status" value="1"/>
</dbReference>
<evidence type="ECO:0000313" key="8">
    <source>
        <dbReference type="Proteomes" id="UP000559027"/>
    </source>
</evidence>
<evidence type="ECO:0000313" key="7">
    <source>
        <dbReference type="EMBL" id="KAF5347751.1"/>
    </source>
</evidence>
<evidence type="ECO:0000256" key="2">
    <source>
        <dbReference type="ARBA" id="ARBA00022723"/>
    </source>
</evidence>
<dbReference type="GO" id="GO:0016706">
    <property type="term" value="F:2-oxoglutarate-dependent dioxygenase activity"/>
    <property type="evidence" value="ECO:0007669"/>
    <property type="project" value="TreeGrafter"/>
</dbReference>
<dbReference type="GO" id="GO:0046872">
    <property type="term" value="F:metal ion binding"/>
    <property type="evidence" value="ECO:0007669"/>
    <property type="project" value="UniProtKB-KW"/>
</dbReference>
<keyword evidence="2" id="KW-0479">Metal-binding</keyword>
<proteinExistence type="inferred from homology"/>
<dbReference type="InterPro" id="IPR051323">
    <property type="entry name" value="AtsK-like"/>
</dbReference>
<evidence type="ECO:0000256" key="3">
    <source>
        <dbReference type="ARBA" id="ARBA00022964"/>
    </source>
</evidence>
<dbReference type="AlphaFoldDB" id="A0A8H5CTG6"/>
<evidence type="ECO:0000259" key="6">
    <source>
        <dbReference type="Pfam" id="PF02668"/>
    </source>
</evidence>
<evidence type="ECO:0000256" key="1">
    <source>
        <dbReference type="ARBA" id="ARBA00005896"/>
    </source>
</evidence>
<evidence type="ECO:0000256" key="5">
    <source>
        <dbReference type="ARBA" id="ARBA00023004"/>
    </source>
</evidence>
<comment type="similarity">
    <text evidence="1">Belongs to the TfdA dioxygenase family.</text>
</comment>
<dbReference type="Pfam" id="PF02668">
    <property type="entry name" value="TauD"/>
    <property type="match status" value="1"/>
</dbReference>
<reference evidence="7 8" key="1">
    <citation type="journal article" date="2020" name="ISME J.">
        <title>Uncovering the hidden diversity of litter-decomposition mechanisms in mushroom-forming fungi.</title>
        <authorList>
            <person name="Floudas D."/>
            <person name="Bentzer J."/>
            <person name="Ahren D."/>
            <person name="Johansson T."/>
            <person name="Persson P."/>
            <person name="Tunlid A."/>
        </authorList>
    </citation>
    <scope>NUCLEOTIDE SEQUENCE [LARGE SCALE GENOMIC DNA]</scope>
    <source>
        <strain evidence="7 8">CBS 146.42</strain>
    </source>
</reference>
<gene>
    <name evidence="7" type="ORF">D9756_010288</name>
</gene>
<keyword evidence="4" id="KW-0560">Oxidoreductase</keyword>
<dbReference type="PANTHER" id="PTHR30468">
    <property type="entry name" value="ALPHA-KETOGLUTARATE-DEPENDENT SULFONATE DIOXYGENASE"/>
    <property type="match status" value="1"/>
</dbReference>
<keyword evidence="3" id="KW-0223">Dioxygenase</keyword>
<dbReference type="EMBL" id="JAACJO010000023">
    <property type="protein sequence ID" value="KAF5347751.1"/>
    <property type="molecule type" value="Genomic_DNA"/>
</dbReference>
<accession>A0A8H5CTG6</accession>
<comment type="caution">
    <text evidence="7">The sequence shown here is derived from an EMBL/GenBank/DDBJ whole genome shotgun (WGS) entry which is preliminary data.</text>
</comment>
<keyword evidence="5" id="KW-0408">Iron</keyword>
<name>A0A8H5CTG6_9AGAR</name>